<dbReference type="EC" id="2.4.1.83" evidence="11"/>
<proteinExistence type="inferred from homology"/>
<evidence type="ECO:0000259" key="10">
    <source>
        <dbReference type="Pfam" id="PF04138"/>
    </source>
</evidence>
<dbReference type="CDD" id="cd06442">
    <property type="entry name" value="DPM1_like"/>
    <property type="match status" value="1"/>
</dbReference>
<dbReference type="RefSeq" id="WP_116604329.1">
    <property type="nucleotide sequence ID" value="NZ_JAVDXT010000001.1"/>
</dbReference>
<feature type="transmembrane region" description="Helical" evidence="8">
    <location>
        <begin position="340"/>
        <end position="364"/>
    </location>
</feature>
<dbReference type="GO" id="GO:0004582">
    <property type="term" value="F:dolichyl-phosphate beta-D-mannosyltransferase activity"/>
    <property type="evidence" value="ECO:0007669"/>
    <property type="project" value="UniProtKB-EC"/>
</dbReference>
<keyword evidence="12" id="KW-1185">Reference proteome</keyword>
<keyword evidence="7 8" id="KW-0472">Membrane</keyword>
<comment type="caution">
    <text evidence="11">The sequence shown here is derived from an EMBL/GenBank/DDBJ whole genome shotgun (WGS) entry which is preliminary data.</text>
</comment>
<sequence length="372" mass="41212">MQNFLPGVQLSIVVPTFNEKSNIAELLRRIGDCMDQVRWEAIFVDDNSPDGTAQVVRELALQDARVRLVHRIGRRGLSTACVEGMLASSAPYVAVMDADLQHDETLLPAMLRELQTGQLDIVVGSRYVDQGSVGEWDAERAKISRIATRLASTVVKADLRDPMSGFFMLRREVLYEAMPNLSGIGFKILLDLFASVPRPMRFLELGYTFKSRFSGESKLDSMVAWEYLMLLLDKSIGRYVPVRFIPFAMIGGLGVLVHMLILLALFKGMEVDFANGQIAASVVTMAFNFLLNNAFTYRDRRLTGWGLVKGWISFSIACSFGAAANVGIATYLFRENTTNWALAALAGIVVGAVWNYAVTAVYTWNKPKNVAA</sequence>
<dbReference type="InterPro" id="IPR001173">
    <property type="entry name" value="Glyco_trans_2-like"/>
</dbReference>
<dbReference type="SUPFAM" id="SSF53448">
    <property type="entry name" value="Nucleotide-diphospho-sugar transferases"/>
    <property type="match status" value="1"/>
</dbReference>
<evidence type="ECO:0000256" key="3">
    <source>
        <dbReference type="ARBA" id="ARBA00022676"/>
    </source>
</evidence>
<dbReference type="PANTHER" id="PTHR43398:SF1">
    <property type="entry name" value="DOLICHOL-PHOSPHATE MANNOSYLTRANSFERASE SUBUNIT 1"/>
    <property type="match status" value="1"/>
</dbReference>
<evidence type="ECO:0000256" key="8">
    <source>
        <dbReference type="SAM" id="Phobius"/>
    </source>
</evidence>
<evidence type="ECO:0000259" key="9">
    <source>
        <dbReference type="Pfam" id="PF00535"/>
    </source>
</evidence>
<feature type="transmembrane region" description="Helical" evidence="8">
    <location>
        <begin position="273"/>
        <end position="291"/>
    </location>
</feature>
<evidence type="ECO:0000256" key="2">
    <source>
        <dbReference type="ARBA" id="ARBA00006739"/>
    </source>
</evidence>
<accession>A0ABU2C5D3</accession>
<feature type="domain" description="Glycosyltransferase 2-like" evidence="9">
    <location>
        <begin position="11"/>
        <end position="175"/>
    </location>
</feature>
<evidence type="ECO:0000256" key="7">
    <source>
        <dbReference type="ARBA" id="ARBA00023136"/>
    </source>
</evidence>
<evidence type="ECO:0000256" key="5">
    <source>
        <dbReference type="ARBA" id="ARBA00022692"/>
    </source>
</evidence>
<comment type="subcellular location">
    <subcellularLocation>
        <location evidence="1">Membrane</location>
        <topology evidence="1">Multi-pass membrane protein</topology>
    </subcellularLocation>
</comment>
<comment type="similarity">
    <text evidence="2">Belongs to the glycosyltransferase 2 family.</text>
</comment>
<dbReference type="InterPro" id="IPR039528">
    <property type="entry name" value="DPM1-like"/>
</dbReference>
<dbReference type="Pfam" id="PF00535">
    <property type="entry name" value="Glycos_transf_2"/>
    <property type="match status" value="1"/>
</dbReference>
<reference evidence="11 12" key="1">
    <citation type="submission" date="2023-07" db="EMBL/GenBank/DDBJ databases">
        <title>Sorghum-associated microbial communities from plants grown in Nebraska, USA.</title>
        <authorList>
            <person name="Schachtman D."/>
        </authorList>
    </citation>
    <scope>NUCLEOTIDE SEQUENCE [LARGE SCALE GENOMIC DNA]</scope>
    <source>
        <strain evidence="11 12">BE313</strain>
    </source>
</reference>
<keyword evidence="4 11" id="KW-0808">Transferase</keyword>
<dbReference type="EMBL" id="JAVDXT010000001">
    <property type="protein sequence ID" value="MDR7376551.1"/>
    <property type="molecule type" value="Genomic_DNA"/>
</dbReference>
<feature type="domain" description="GtrA/DPMS transmembrane" evidence="10">
    <location>
        <begin position="247"/>
        <end position="364"/>
    </location>
</feature>
<evidence type="ECO:0000256" key="4">
    <source>
        <dbReference type="ARBA" id="ARBA00022679"/>
    </source>
</evidence>
<evidence type="ECO:0000256" key="1">
    <source>
        <dbReference type="ARBA" id="ARBA00004141"/>
    </source>
</evidence>
<dbReference type="Gene3D" id="3.90.550.10">
    <property type="entry name" value="Spore Coat Polysaccharide Biosynthesis Protein SpsA, Chain A"/>
    <property type="match status" value="1"/>
</dbReference>
<evidence type="ECO:0000256" key="6">
    <source>
        <dbReference type="ARBA" id="ARBA00022989"/>
    </source>
</evidence>
<name>A0ABU2C5D3_9BURK</name>
<dbReference type="InterPro" id="IPR029044">
    <property type="entry name" value="Nucleotide-diphossugar_trans"/>
</dbReference>
<keyword evidence="6 8" id="KW-1133">Transmembrane helix</keyword>
<evidence type="ECO:0000313" key="12">
    <source>
        <dbReference type="Proteomes" id="UP001180487"/>
    </source>
</evidence>
<gene>
    <name evidence="11" type="ORF">J2X19_001209</name>
</gene>
<dbReference type="Pfam" id="PF04138">
    <property type="entry name" value="GtrA_DPMS_TM"/>
    <property type="match status" value="1"/>
</dbReference>
<keyword evidence="5 8" id="KW-0812">Transmembrane</keyword>
<keyword evidence="3 11" id="KW-0328">Glycosyltransferase</keyword>
<protein>
    <submittedName>
        <fullName evidence="11">Dolichol-phosphate mannosyltransferase</fullName>
        <ecNumber evidence="11">2.4.1.83</ecNumber>
    </submittedName>
</protein>
<dbReference type="Proteomes" id="UP001180487">
    <property type="component" value="Unassembled WGS sequence"/>
</dbReference>
<organism evidence="11 12">
    <name type="scientific">Rhodoferax ferrireducens</name>
    <dbReference type="NCBI Taxonomy" id="192843"/>
    <lineage>
        <taxon>Bacteria</taxon>
        <taxon>Pseudomonadati</taxon>
        <taxon>Pseudomonadota</taxon>
        <taxon>Betaproteobacteria</taxon>
        <taxon>Burkholderiales</taxon>
        <taxon>Comamonadaceae</taxon>
        <taxon>Rhodoferax</taxon>
    </lineage>
</organism>
<evidence type="ECO:0000313" key="11">
    <source>
        <dbReference type="EMBL" id="MDR7376551.1"/>
    </source>
</evidence>
<feature type="transmembrane region" description="Helical" evidence="8">
    <location>
        <begin position="244"/>
        <end position="266"/>
    </location>
</feature>
<dbReference type="PANTHER" id="PTHR43398">
    <property type="entry name" value="DOLICHOL-PHOSPHATE MANNOSYLTRANSFERASE SUBUNIT 1"/>
    <property type="match status" value="1"/>
</dbReference>
<dbReference type="InterPro" id="IPR007267">
    <property type="entry name" value="GtrA_DPMS_TM"/>
</dbReference>
<feature type="transmembrane region" description="Helical" evidence="8">
    <location>
        <begin position="311"/>
        <end position="333"/>
    </location>
</feature>